<gene>
    <name evidence="2" type="ORF">HERILL_LOCUS10757</name>
</gene>
<feature type="region of interest" description="Disordered" evidence="1">
    <location>
        <begin position="41"/>
        <end position="67"/>
    </location>
</feature>
<proteinExistence type="predicted"/>
<feature type="compositionally biased region" description="Polar residues" evidence="1">
    <location>
        <begin position="54"/>
        <end position="67"/>
    </location>
</feature>
<name>A0A7R8YW72_HERIL</name>
<evidence type="ECO:0000313" key="2">
    <source>
        <dbReference type="EMBL" id="CAD7088103.1"/>
    </source>
</evidence>
<evidence type="ECO:0000256" key="1">
    <source>
        <dbReference type="SAM" id="MobiDB-lite"/>
    </source>
</evidence>
<organism evidence="2 3">
    <name type="scientific">Hermetia illucens</name>
    <name type="common">Black soldier fly</name>
    <dbReference type="NCBI Taxonomy" id="343691"/>
    <lineage>
        <taxon>Eukaryota</taxon>
        <taxon>Metazoa</taxon>
        <taxon>Ecdysozoa</taxon>
        <taxon>Arthropoda</taxon>
        <taxon>Hexapoda</taxon>
        <taxon>Insecta</taxon>
        <taxon>Pterygota</taxon>
        <taxon>Neoptera</taxon>
        <taxon>Endopterygota</taxon>
        <taxon>Diptera</taxon>
        <taxon>Brachycera</taxon>
        <taxon>Stratiomyomorpha</taxon>
        <taxon>Stratiomyidae</taxon>
        <taxon>Hermetiinae</taxon>
        <taxon>Hermetia</taxon>
    </lineage>
</organism>
<reference evidence="2 3" key="1">
    <citation type="submission" date="2020-11" db="EMBL/GenBank/DDBJ databases">
        <authorList>
            <person name="Wallbank WR R."/>
            <person name="Pardo Diaz C."/>
            <person name="Kozak K."/>
            <person name="Martin S."/>
            <person name="Jiggins C."/>
            <person name="Moest M."/>
            <person name="Warren A I."/>
            <person name="Generalovic N T."/>
            <person name="Byers J.R.P. K."/>
            <person name="Montejo-Kovacevich G."/>
            <person name="Yen C E."/>
        </authorList>
    </citation>
    <scope>NUCLEOTIDE SEQUENCE [LARGE SCALE GENOMIC DNA]</scope>
</reference>
<feature type="compositionally biased region" description="Low complexity" evidence="1">
    <location>
        <begin position="41"/>
        <end position="53"/>
    </location>
</feature>
<dbReference type="Proteomes" id="UP000594454">
    <property type="component" value="Chromosome 4"/>
</dbReference>
<evidence type="ECO:0000313" key="3">
    <source>
        <dbReference type="Proteomes" id="UP000594454"/>
    </source>
</evidence>
<dbReference type="AlphaFoldDB" id="A0A7R8YW72"/>
<accession>A0A7R8YW72</accession>
<dbReference type="EMBL" id="LR899012">
    <property type="protein sequence ID" value="CAD7088103.1"/>
    <property type="molecule type" value="Genomic_DNA"/>
</dbReference>
<sequence>MIQVITKSAFQEPKVKDIIQSYQSKQVKQILTLATTLTTSSLSSSSRQISTTAVMNSGQTKSECTIS</sequence>
<dbReference type="InParanoid" id="A0A7R8YW72"/>
<protein>
    <submittedName>
        <fullName evidence="2">Uncharacterized protein</fullName>
    </submittedName>
</protein>
<keyword evidence="3" id="KW-1185">Reference proteome</keyword>